<proteinExistence type="predicted"/>
<keyword evidence="1" id="KW-0812">Transmembrane</keyword>
<evidence type="ECO:0000313" key="3">
    <source>
        <dbReference type="Proteomes" id="UP000233469"/>
    </source>
</evidence>
<feature type="transmembrane region" description="Helical" evidence="1">
    <location>
        <begin position="6"/>
        <end position="25"/>
    </location>
</feature>
<keyword evidence="1" id="KW-1133">Transmembrane helix</keyword>
<reference evidence="2 3" key="2">
    <citation type="submission" date="2017-10" db="EMBL/GenBank/DDBJ databases">
        <title>Extensive intraspecific genome diversity in a model arbuscular mycorrhizal fungus.</title>
        <authorList>
            <person name="Chen E.C.H."/>
            <person name="Morin E."/>
            <person name="Baudet D."/>
            <person name="Noel J."/>
            <person name="Ndikumana S."/>
            <person name="Charron P."/>
            <person name="St-Onge C."/>
            <person name="Giorgi J."/>
            <person name="Grigoriev I.V."/>
            <person name="Roux C."/>
            <person name="Martin F.M."/>
            <person name="Corradi N."/>
        </authorList>
    </citation>
    <scope>NUCLEOTIDE SEQUENCE [LARGE SCALE GENOMIC DNA]</scope>
    <source>
        <strain evidence="2 3">C2</strain>
    </source>
</reference>
<name>A0A2N1N3H0_9GLOM</name>
<sequence length="51" mass="5943">MHHLHNYANVVIFICIYLSVPRIFCSKNYGFENLSNSLHFSNKKNLLLVCS</sequence>
<gene>
    <name evidence="2" type="ORF">RhiirC2_540613</name>
</gene>
<keyword evidence="1" id="KW-0472">Membrane</keyword>
<comment type="caution">
    <text evidence="2">The sequence shown here is derived from an EMBL/GenBank/DDBJ whole genome shotgun (WGS) entry which is preliminary data.</text>
</comment>
<accession>A0A2N1N3H0</accession>
<evidence type="ECO:0000256" key="1">
    <source>
        <dbReference type="SAM" id="Phobius"/>
    </source>
</evidence>
<evidence type="ECO:0000313" key="2">
    <source>
        <dbReference type="EMBL" id="PKK68421.1"/>
    </source>
</evidence>
<protein>
    <submittedName>
        <fullName evidence="2">Uncharacterized protein</fullName>
    </submittedName>
</protein>
<reference evidence="2 3" key="1">
    <citation type="submission" date="2016-04" db="EMBL/GenBank/DDBJ databases">
        <title>Genome analyses suggest a sexual origin of heterokaryosis in a supposedly ancient asexual fungus.</title>
        <authorList>
            <person name="Ropars J."/>
            <person name="Sedzielewska K."/>
            <person name="Noel J."/>
            <person name="Charron P."/>
            <person name="Farinelli L."/>
            <person name="Marton T."/>
            <person name="Kruger M."/>
            <person name="Pelin A."/>
            <person name="Brachmann A."/>
            <person name="Corradi N."/>
        </authorList>
    </citation>
    <scope>NUCLEOTIDE SEQUENCE [LARGE SCALE GENOMIC DNA]</scope>
    <source>
        <strain evidence="2 3">C2</strain>
    </source>
</reference>
<dbReference type="EMBL" id="LLXL01000842">
    <property type="protein sequence ID" value="PKK68421.1"/>
    <property type="molecule type" value="Genomic_DNA"/>
</dbReference>
<organism evidence="2 3">
    <name type="scientific">Rhizophagus irregularis</name>
    <dbReference type="NCBI Taxonomy" id="588596"/>
    <lineage>
        <taxon>Eukaryota</taxon>
        <taxon>Fungi</taxon>
        <taxon>Fungi incertae sedis</taxon>
        <taxon>Mucoromycota</taxon>
        <taxon>Glomeromycotina</taxon>
        <taxon>Glomeromycetes</taxon>
        <taxon>Glomerales</taxon>
        <taxon>Glomeraceae</taxon>
        <taxon>Rhizophagus</taxon>
    </lineage>
</organism>
<dbReference type="AlphaFoldDB" id="A0A2N1N3H0"/>
<dbReference type="Proteomes" id="UP000233469">
    <property type="component" value="Unassembled WGS sequence"/>
</dbReference>